<dbReference type="PRINTS" id="PR00176">
    <property type="entry name" value="NANEUSMPORT"/>
</dbReference>
<feature type="transmembrane region" description="Helical" evidence="7">
    <location>
        <begin position="415"/>
        <end position="437"/>
    </location>
</feature>
<feature type="transmembrane region" description="Helical" evidence="7">
    <location>
        <begin position="174"/>
        <end position="198"/>
    </location>
</feature>
<dbReference type="PROSITE" id="PS50267">
    <property type="entry name" value="NA_NEUROTRAN_SYMP_3"/>
    <property type="match status" value="1"/>
</dbReference>
<dbReference type="Pfam" id="PF00209">
    <property type="entry name" value="SNF"/>
    <property type="match status" value="2"/>
</dbReference>
<name>A0A8J7W7L7_9FIRM</name>
<evidence type="ECO:0000313" key="9">
    <source>
        <dbReference type="Proteomes" id="UP000675664"/>
    </source>
</evidence>
<dbReference type="InterPro" id="IPR037272">
    <property type="entry name" value="SNS_sf"/>
</dbReference>
<feature type="transmembrane region" description="Helical" evidence="7">
    <location>
        <begin position="374"/>
        <end position="394"/>
    </location>
</feature>
<evidence type="ECO:0000256" key="3">
    <source>
        <dbReference type="ARBA" id="ARBA00022692"/>
    </source>
</evidence>
<evidence type="ECO:0000256" key="7">
    <source>
        <dbReference type="SAM" id="Phobius"/>
    </source>
</evidence>
<dbReference type="CDD" id="cd10336">
    <property type="entry name" value="SLC6sbd_Tyt1-Like"/>
    <property type="match status" value="1"/>
</dbReference>
<dbReference type="SUPFAM" id="SSF161070">
    <property type="entry name" value="SNF-like"/>
    <property type="match status" value="1"/>
</dbReference>
<reference evidence="8" key="1">
    <citation type="submission" date="2021-04" db="EMBL/GenBank/DDBJ databases">
        <title>Sinoanaerobacter chloroacetimidivorans sp. nov., an obligate anaerobic bacterium isolated from anaerobic sludge.</title>
        <authorList>
            <person name="Bao Y."/>
        </authorList>
    </citation>
    <scope>NUCLEOTIDE SEQUENCE</scope>
    <source>
        <strain evidence="8">BAD-6</strain>
    </source>
</reference>
<keyword evidence="6" id="KW-0769">Symport</keyword>
<evidence type="ECO:0000313" key="8">
    <source>
        <dbReference type="EMBL" id="MBR0600498.1"/>
    </source>
</evidence>
<evidence type="ECO:0000256" key="2">
    <source>
        <dbReference type="ARBA" id="ARBA00022448"/>
    </source>
</evidence>
<feature type="transmembrane region" description="Helical" evidence="7">
    <location>
        <begin position="346"/>
        <end position="362"/>
    </location>
</feature>
<dbReference type="RefSeq" id="WP_227020615.1">
    <property type="nucleotide sequence ID" value="NZ_JAGSND010000030.1"/>
</dbReference>
<dbReference type="NCBIfam" id="NF037979">
    <property type="entry name" value="Na_transp"/>
    <property type="match status" value="1"/>
</dbReference>
<sequence>MEDLNGKRESWGSRFGALMAMAGMAIGLGNVWRFPYMVGQNGGGAFVFAYLIVLALIVIPLAIVEAGMGKGVGKGVIDTYAHIFKNKNAGIVLGGISALLYFAMNFFFLAVIGVSLYFIYACAVGLWTTVPPDQIYDQVMANKTILVVLFMIVCLYVSYVVYRGVSKGIEKASKIMIPGIFVCFGIAIVYSIVALPGIAEGYNYYLHPDFTKLASFKLWLAAVGQALFSIGVGPGCILVYGSHLKKKDDVTQNIATVCLLDTSAALFAGFAMIPACIALGLNPEAGSKLIFVVLPTLLAEIPFGNVLGILIFLAIFFAAITSAIAQLEVPVTTFSDAFHWNRGKTVIGFTIITIVCSIPAVYSQSILDFWSNLAGNYGFIVTAGIGAIAWIYVYGVKKIREEYINPTSDIVLPKAFDFLIKYIAGPIMIIIMINSLFPFL</sequence>
<accession>A0A8J7W7L7</accession>
<feature type="transmembrane region" description="Helical" evidence="7">
    <location>
        <begin position="91"/>
        <end position="120"/>
    </location>
</feature>
<dbReference type="PANTHER" id="PTHR42948">
    <property type="entry name" value="TRANSPORTER"/>
    <property type="match status" value="1"/>
</dbReference>
<dbReference type="GO" id="GO:0016020">
    <property type="term" value="C:membrane"/>
    <property type="evidence" value="ECO:0007669"/>
    <property type="project" value="UniProtKB-SubCell"/>
</dbReference>
<feature type="transmembrane region" description="Helical" evidence="7">
    <location>
        <begin position="301"/>
        <end position="325"/>
    </location>
</feature>
<keyword evidence="4 7" id="KW-1133">Transmembrane helix</keyword>
<protein>
    <recommendedName>
        <fullName evidence="6">Transporter</fullName>
    </recommendedName>
</protein>
<comment type="caution">
    <text evidence="8">The sequence shown here is derived from an EMBL/GenBank/DDBJ whole genome shotgun (WGS) entry which is preliminary data.</text>
</comment>
<keyword evidence="9" id="KW-1185">Reference proteome</keyword>
<proteinExistence type="inferred from homology"/>
<comment type="similarity">
    <text evidence="6">Belongs to the sodium:neurotransmitter symporter (SNF) (TC 2.A.22) family.</text>
</comment>
<keyword evidence="5 7" id="KW-0472">Membrane</keyword>
<reference evidence="8" key="2">
    <citation type="submission" date="2021-04" db="EMBL/GenBank/DDBJ databases">
        <authorList>
            <person name="Liu J."/>
        </authorList>
    </citation>
    <scope>NUCLEOTIDE SEQUENCE</scope>
    <source>
        <strain evidence="8">BAD-6</strain>
    </source>
</reference>
<dbReference type="AlphaFoldDB" id="A0A8J7W7L7"/>
<evidence type="ECO:0000256" key="1">
    <source>
        <dbReference type="ARBA" id="ARBA00004141"/>
    </source>
</evidence>
<comment type="subcellular location">
    <subcellularLocation>
        <location evidence="1">Membrane</location>
        <topology evidence="1">Multi-pass membrane protein</topology>
    </subcellularLocation>
</comment>
<dbReference type="PROSITE" id="PS00610">
    <property type="entry name" value="NA_NEUROTRAN_SYMP_1"/>
    <property type="match status" value="1"/>
</dbReference>
<dbReference type="PANTHER" id="PTHR42948:SF1">
    <property type="entry name" value="TRANSPORTER"/>
    <property type="match status" value="1"/>
</dbReference>
<feature type="transmembrane region" description="Helical" evidence="7">
    <location>
        <begin position="12"/>
        <end position="32"/>
    </location>
</feature>
<evidence type="ECO:0000256" key="5">
    <source>
        <dbReference type="ARBA" id="ARBA00023136"/>
    </source>
</evidence>
<gene>
    <name evidence="8" type="ORF">KCX82_21750</name>
</gene>
<keyword evidence="2 6" id="KW-0813">Transport</keyword>
<feature type="transmembrane region" description="Helical" evidence="7">
    <location>
        <begin position="253"/>
        <end position="281"/>
    </location>
</feature>
<feature type="transmembrane region" description="Helical" evidence="7">
    <location>
        <begin position="44"/>
        <end position="64"/>
    </location>
</feature>
<dbReference type="InterPro" id="IPR047218">
    <property type="entry name" value="YocR/YhdH-like"/>
</dbReference>
<feature type="transmembrane region" description="Helical" evidence="7">
    <location>
        <begin position="140"/>
        <end position="162"/>
    </location>
</feature>
<dbReference type="InterPro" id="IPR000175">
    <property type="entry name" value="Na/ntran_symport"/>
</dbReference>
<dbReference type="Proteomes" id="UP000675664">
    <property type="component" value="Unassembled WGS sequence"/>
</dbReference>
<organism evidence="8 9">
    <name type="scientific">Sinanaerobacter chloroacetimidivorans</name>
    <dbReference type="NCBI Taxonomy" id="2818044"/>
    <lineage>
        <taxon>Bacteria</taxon>
        <taxon>Bacillati</taxon>
        <taxon>Bacillota</taxon>
        <taxon>Clostridia</taxon>
        <taxon>Peptostreptococcales</taxon>
        <taxon>Anaerovoracaceae</taxon>
        <taxon>Sinanaerobacter</taxon>
    </lineage>
</organism>
<keyword evidence="3 6" id="KW-0812">Transmembrane</keyword>
<feature type="transmembrane region" description="Helical" evidence="7">
    <location>
        <begin position="218"/>
        <end position="241"/>
    </location>
</feature>
<evidence type="ECO:0000256" key="6">
    <source>
        <dbReference type="RuleBase" id="RU003732"/>
    </source>
</evidence>
<dbReference type="GO" id="GO:0015293">
    <property type="term" value="F:symporter activity"/>
    <property type="evidence" value="ECO:0007669"/>
    <property type="project" value="UniProtKB-KW"/>
</dbReference>
<evidence type="ECO:0000256" key="4">
    <source>
        <dbReference type="ARBA" id="ARBA00022989"/>
    </source>
</evidence>
<dbReference type="EMBL" id="JAGSND010000030">
    <property type="protein sequence ID" value="MBR0600498.1"/>
    <property type="molecule type" value="Genomic_DNA"/>
</dbReference>